<organism evidence="9 10">
    <name type="scientific">Methanoculleus nereidis</name>
    <dbReference type="NCBI Taxonomy" id="2735141"/>
    <lineage>
        <taxon>Archaea</taxon>
        <taxon>Methanobacteriati</taxon>
        <taxon>Methanobacteriota</taxon>
        <taxon>Stenosarchaea group</taxon>
        <taxon>Methanomicrobia</taxon>
        <taxon>Methanomicrobiales</taxon>
        <taxon>Methanomicrobiaceae</taxon>
        <taxon>Methanoculleus</taxon>
    </lineage>
</organism>
<name>A0ABU3Z299_9EURY</name>
<dbReference type="Pfam" id="PF02518">
    <property type="entry name" value="HATPase_c"/>
    <property type="match status" value="1"/>
</dbReference>
<evidence type="ECO:0000313" key="9">
    <source>
        <dbReference type="EMBL" id="MDV4342704.1"/>
    </source>
</evidence>
<dbReference type="PANTHER" id="PTHR42878">
    <property type="entry name" value="TWO-COMPONENT HISTIDINE KINASE"/>
    <property type="match status" value="1"/>
</dbReference>
<protein>
    <recommendedName>
        <fullName evidence="2">histidine kinase</fullName>
        <ecNumber evidence="2">2.7.13.3</ecNumber>
    </recommendedName>
</protein>
<dbReference type="RefSeq" id="WP_317295890.1">
    <property type="nucleotide sequence ID" value="NZ_JABFFQ010000003.1"/>
</dbReference>
<dbReference type="PROSITE" id="PS50113">
    <property type="entry name" value="PAC"/>
    <property type="match status" value="1"/>
</dbReference>
<dbReference type="PRINTS" id="PR00344">
    <property type="entry name" value="BCTRLSENSOR"/>
</dbReference>
<dbReference type="SMART" id="SM00387">
    <property type="entry name" value="HATPase_c"/>
    <property type="match status" value="1"/>
</dbReference>
<comment type="catalytic activity">
    <reaction evidence="1">
        <text>ATP + protein L-histidine = ADP + protein N-phospho-L-histidine.</text>
        <dbReference type="EC" id="2.7.13.3"/>
    </reaction>
</comment>
<dbReference type="CDD" id="cd00075">
    <property type="entry name" value="HATPase"/>
    <property type="match status" value="1"/>
</dbReference>
<dbReference type="InterPro" id="IPR000014">
    <property type="entry name" value="PAS"/>
</dbReference>
<feature type="domain" description="PAC" evidence="8">
    <location>
        <begin position="75"/>
        <end position="125"/>
    </location>
</feature>
<accession>A0ABU3Z299</accession>
<dbReference type="InterPro" id="IPR050351">
    <property type="entry name" value="BphY/WalK/GraS-like"/>
</dbReference>
<dbReference type="SUPFAM" id="SSF55874">
    <property type="entry name" value="ATPase domain of HSP90 chaperone/DNA topoisomerase II/histidine kinase"/>
    <property type="match status" value="1"/>
</dbReference>
<gene>
    <name evidence="9" type="ORF">HL657_05865</name>
</gene>
<keyword evidence="10" id="KW-1185">Reference proteome</keyword>
<keyword evidence="3" id="KW-0808">Transferase</keyword>
<dbReference type="Gene3D" id="3.30.450.20">
    <property type="entry name" value="PAS domain"/>
    <property type="match status" value="1"/>
</dbReference>
<dbReference type="CDD" id="cd00130">
    <property type="entry name" value="PAS"/>
    <property type="match status" value="1"/>
</dbReference>
<evidence type="ECO:0000313" key="10">
    <source>
        <dbReference type="Proteomes" id="UP001273768"/>
    </source>
</evidence>
<evidence type="ECO:0000256" key="1">
    <source>
        <dbReference type="ARBA" id="ARBA00000085"/>
    </source>
</evidence>
<evidence type="ECO:0000256" key="6">
    <source>
        <dbReference type="SAM" id="Coils"/>
    </source>
</evidence>
<dbReference type="InterPro" id="IPR004358">
    <property type="entry name" value="Sig_transdc_His_kin-like_C"/>
</dbReference>
<reference evidence="9 10" key="1">
    <citation type="submission" date="2020-05" db="EMBL/GenBank/DDBJ databases">
        <title>Isolation and characterization of methanoarchaea from a cold seep at offshore SW Taiwan.</title>
        <authorList>
            <person name="Chen Y.-W."/>
            <person name="Chen S.-C."/>
            <person name="Lai M.-C."/>
        </authorList>
    </citation>
    <scope>NUCLEOTIDE SEQUENCE [LARGE SCALE GENOMIC DNA]</scope>
    <source>
        <strain evidence="9 10">YWC-01</strain>
    </source>
</reference>
<dbReference type="SUPFAM" id="SSF55785">
    <property type="entry name" value="PYP-like sensor domain (PAS domain)"/>
    <property type="match status" value="1"/>
</dbReference>
<proteinExistence type="predicted"/>
<evidence type="ECO:0000256" key="2">
    <source>
        <dbReference type="ARBA" id="ARBA00012438"/>
    </source>
</evidence>
<evidence type="ECO:0000256" key="3">
    <source>
        <dbReference type="ARBA" id="ARBA00022679"/>
    </source>
</evidence>
<feature type="domain" description="Histidine kinase" evidence="7">
    <location>
        <begin position="182"/>
        <end position="385"/>
    </location>
</feature>
<evidence type="ECO:0000256" key="4">
    <source>
        <dbReference type="ARBA" id="ARBA00022777"/>
    </source>
</evidence>
<dbReference type="InterPro" id="IPR036890">
    <property type="entry name" value="HATPase_C_sf"/>
</dbReference>
<keyword evidence="4 9" id="KW-0418">Kinase</keyword>
<dbReference type="Gene3D" id="3.30.565.10">
    <property type="entry name" value="Histidine kinase-like ATPase, C-terminal domain"/>
    <property type="match status" value="1"/>
</dbReference>
<dbReference type="Proteomes" id="UP001273768">
    <property type="component" value="Unassembled WGS sequence"/>
</dbReference>
<evidence type="ECO:0000256" key="5">
    <source>
        <dbReference type="ARBA" id="ARBA00023136"/>
    </source>
</evidence>
<dbReference type="EC" id="2.7.13.3" evidence="2"/>
<dbReference type="Pfam" id="PF13426">
    <property type="entry name" value="PAS_9"/>
    <property type="match status" value="1"/>
</dbReference>
<keyword evidence="6" id="KW-0175">Coiled coil</keyword>
<keyword evidence="5" id="KW-0472">Membrane</keyword>
<dbReference type="GO" id="GO:0016301">
    <property type="term" value="F:kinase activity"/>
    <property type="evidence" value="ECO:0007669"/>
    <property type="project" value="UniProtKB-KW"/>
</dbReference>
<evidence type="ECO:0000259" key="8">
    <source>
        <dbReference type="PROSITE" id="PS50113"/>
    </source>
</evidence>
<dbReference type="InterPro" id="IPR000700">
    <property type="entry name" value="PAS-assoc_C"/>
</dbReference>
<sequence>MKAWIDSPISLSRGVFSSWAALVSADGTILYSNASFARLLAMPLGKVMGESIHTFIVSTEAAGFRRMMEANPSGSAGESMLQAQDGRRVPVYLSLKPLSMDGIQVFSLVALDLTERKQAEEAMRNAYDELEDRVKGRTAELAESNARLVAANRELQTLTENLIRQSRNLKEARNEANLYLDILTHDIGNTENVANLYADLLLSTFSGDARTYVEKLKRSIDKSIEILGTVSTIRRIHSGTPELRPVDLDAIIREETGHYPEEFIQYAGSAYLVLVDDLLPEVFANLIGNAVKHGGSDVEITIRAEDAGGFVRVSVEDTGPGVPNDQKEEIFHRYEQKKRGVGEGLGLYLVQVLIERYGGEVWVEDRVPGHPDAGAAFVFTLRKASAVHE</sequence>
<dbReference type="InterPro" id="IPR003594">
    <property type="entry name" value="HATPase_dom"/>
</dbReference>
<evidence type="ECO:0000259" key="7">
    <source>
        <dbReference type="PROSITE" id="PS50109"/>
    </source>
</evidence>
<comment type="caution">
    <text evidence="9">The sequence shown here is derived from an EMBL/GenBank/DDBJ whole genome shotgun (WGS) entry which is preliminary data.</text>
</comment>
<dbReference type="EMBL" id="JABFFQ010000003">
    <property type="protein sequence ID" value="MDV4342704.1"/>
    <property type="molecule type" value="Genomic_DNA"/>
</dbReference>
<dbReference type="PANTHER" id="PTHR42878:SF15">
    <property type="entry name" value="BACTERIOPHYTOCHROME"/>
    <property type="match status" value="1"/>
</dbReference>
<feature type="coiled-coil region" evidence="6">
    <location>
        <begin position="113"/>
        <end position="175"/>
    </location>
</feature>
<dbReference type="NCBIfam" id="TIGR00229">
    <property type="entry name" value="sensory_box"/>
    <property type="match status" value="1"/>
</dbReference>
<dbReference type="InterPro" id="IPR035965">
    <property type="entry name" value="PAS-like_dom_sf"/>
</dbReference>
<dbReference type="InterPro" id="IPR005467">
    <property type="entry name" value="His_kinase_dom"/>
</dbReference>
<dbReference type="PROSITE" id="PS50109">
    <property type="entry name" value="HIS_KIN"/>
    <property type="match status" value="1"/>
</dbReference>